<protein>
    <submittedName>
        <fullName evidence="4">DinB family protein</fullName>
    </submittedName>
</protein>
<keyword evidence="3" id="KW-0175">Coiled coil</keyword>
<organism evidence="4 5">
    <name type="scientific">Fodinibius salicampi</name>
    <dbReference type="NCBI Taxonomy" id="1920655"/>
    <lineage>
        <taxon>Bacteria</taxon>
        <taxon>Pseudomonadati</taxon>
        <taxon>Balneolota</taxon>
        <taxon>Balneolia</taxon>
        <taxon>Balneolales</taxon>
        <taxon>Balneolaceae</taxon>
        <taxon>Fodinibius</taxon>
    </lineage>
</organism>
<keyword evidence="2" id="KW-0479">Metal-binding</keyword>
<dbReference type="InterPro" id="IPR034660">
    <property type="entry name" value="DinB/YfiT-like"/>
</dbReference>
<gene>
    <name evidence="4" type="ORF">LQ318_06440</name>
</gene>
<dbReference type="Proteomes" id="UP001207337">
    <property type="component" value="Unassembled WGS sequence"/>
</dbReference>
<comment type="caution">
    <text evidence="4">The sequence shown here is derived from an EMBL/GenBank/DDBJ whole genome shotgun (WGS) entry which is preliminary data.</text>
</comment>
<evidence type="ECO:0000313" key="5">
    <source>
        <dbReference type="Proteomes" id="UP001207337"/>
    </source>
</evidence>
<reference evidence="4 5" key="1">
    <citation type="submission" date="2021-11" db="EMBL/GenBank/DDBJ databases">
        <title>Aliifidinibius sp. nov., a new bacterium isolated from saline soil.</title>
        <authorList>
            <person name="Galisteo C."/>
            <person name="De La Haba R."/>
            <person name="Sanchez-Porro C."/>
            <person name="Ventosa A."/>
        </authorList>
    </citation>
    <scope>NUCLEOTIDE SEQUENCE [LARGE SCALE GENOMIC DNA]</scope>
    <source>
        <strain evidence="4 5">KACC 190600</strain>
    </source>
</reference>
<feature type="coiled-coil region" evidence="3">
    <location>
        <begin position="75"/>
        <end position="102"/>
    </location>
</feature>
<dbReference type="InterPro" id="IPR007837">
    <property type="entry name" value="DinB"/>
</dbReference>
<evidence type="ECO:0000256" key="2">
    <source>
        <dbReference type="ARBA" id="ARBA00022723"/>
    </source>
</evidence>
<dbReference type="Pfam" id="PF05163">
    <property type="entry name" value="DinB"/>
    <property type="match status" value="1"/>
</dbReference>
<dbReference type="EMBL" id="JAJNDC010000001">
    <property type="protein sequence ID" value="MCW9712537.1"/>
    <property type="molecule type" value="Genomic_DNA"/>
</dbReference>
<keyword evidence="5" id="KW-1185">Reference proteome</keyword>
<evidence type="ECO:0000256" key="3">
    <source>
        <dbReference type="SAM" id="Coils"/>
    </source>
</evidence>
<evidence type="ECO:0000313" key="4">
    <source>
        <dbReference type="EMBL" id="MCW9712537.1"/>
    </source>
</evidence>
<dbReference type="Gene3D" id="1.20.120.450">
    <property type="entry name" value="dinb family like domain"/>
    <property type="match status" value="1"/>
</dbReference>
<evidence type="ECO:0000256" key="1">
    <source>
        <dbReference type="ARBA" id="ARBA00008635"/>
    </source>
</evidence>
<name>A0ABT3PXF7_9BACT</name>
<sequence length="164" mass="18731">MELVPLFSNELEQEAETTQKFLKLVPDEKFDWNPHQKSMTLKELTVHIAEIPGWIETVLNQDVLDFADGYEPTPVENSNDLIELLEQSVQKSKEALNGASEDDLLPDWTMKNGDQILMVMPRHEIIRHSLSQIIHHRAQLGVYLRLLDIPIPGSYGPSADEQSF</sequence>
<comment type="similarity">
    <text evidence="1">Belongs to the DinB family.</text>
</comment>
<dbReference type="RefSeq" id="WP_265788572.1">
    <property type="nucleotide sequence ID" value="NZ_BAABRS010000001.1"/>
</dbReference>
<accession>A0ABT3PXF7</accession>
<dbReference type="SUPFAM" id="SSF109854">
    <property type="entry name" value="DinB/YfiT-like putative metalloenzymes"/>
    <property type="match status" value="1"/>
</dbReference>
<proteinExistence type="inferred from homology"/>